<evidence type="ECO:0000259" key="3">
    <source>
        <dbReference type="Pfam" id="PF17111"/>
    </source>
</evidence>
<dbReference type="OrthoDB" id="428260at2759"/>
<dbReference type="InterPro" id="IPR031348">
    <property type="entry name" value="PigL_N"/>
</dbReference>
<evidence type="ECO:0000256" key="1">
    <source>
        <dbReference type="SAM" id="Coils"/>
    </source>
</evidence>
<proteinExistence type="predicted"/>
<dbReference type="Proteomes" id="UP000184063">
    <property type="component" value="Unassembled WGS sequence"/>
</dbReference>
<accession>A0A1M3T348</accession>
<reference evidence="5" key="1">
    <citation type="journal article" date="2017" name="Genome Biol.">
        <title>Comparative genomics reveals high biological diversity and specific adaptations in the industrially and medically important fungal genus Aspergillus.</title>
        <authorList>
            <person name="de Vries R.P."/>
            <person name="Riley R."/>
            <person name="Wiebenga A."/>
            <person name="Aguilar-Osorio G."/>
            <person name="Amillis S."/>
            <person name="Uchima C.A."/>
            <person name="Anderluh G."/>
            <person name="Asadollahi M."/>
            <person name="Askin M."/>
            <person name="Barry K."/>
            <person name="Battaglia E."/>
            <person name="Bayram O."/>
            <person name="Benocci T."/>
            <person name="Braus-Stromeyer S.A."/>
            <person name="Caldana C."/>
            <person name="Canovas D."/>
            <person name="Cerqueira G.C."/>
            <person name="Chen F."/>
            <person name="Chen W."/>
            <person name="Choi C."/>
            <person name="Clum A."/>
            <person name="Dos Santos R.A."/>
            <person name="Damasio A.R."/>
            <person name="Diallinas G."/>
            <person name="Emri T."/>
            <person name="Fekete E."/>
            <person name="Flipphi M."/>
            <person name="Freyberg S."/>
            <person name="Gallo A."/>
            <person name="Gournas C."/>
            <person name="Habgood R."/>
            <person name="Hainaut M."/>
            <person name="Harispe M.L."/>
            <person name="Henrissat B."/>
            <person name="Hilden K.S."/>
            <person name="Hope R."/>
            <person name="Hossain A."/>
            <person name="Karabika E."/>
            <person name="Karaffa L."/>
            <person name="Karanyi Z."/>
            <person name="Krasevec N."/>
            <person name="Kuo A."/>
            <person name="Kusch H."/>
            <person name="LaButti K."/>
            <person name="Lagendijk E.L."/>
            <person name="Lapidus A."/>
            <person name="Levasseur A."/>
            <person name="Lindquist E."/>
            <person name="Lipzen A."/>
            <person name="Logrieco A.F."/>
            <person name="MacCabe A."/>
            <person name="Maekelae M.R."/>
            <person name="Malavazi I."/>
            <person name="Melin P."/>
            <person name="Meyer V."/>
            <person name="Mielnichuk N."/>
            <person name="Miskei M."/>
            <person name="Molnar A.P."/>
            <person name="Mule G."/>
            <person name="Ngan C.Y."/>
            <person name="Orejas M."/>
            <person name="Orosz E."/>
            <person name="Ouedraogo J.P."/>
            <person name="Overkamp K.M."/>
            <person name="Park H.-S."/>
            <person name="Perrone G."/>
            <person name="Piumi F."/>
            <person name="Punt P.J."/>
            <person name="Ram A.F."/>
            <person name="Ramon A."/>
            <person name="Rauscher S."/>
            <person name="Record E."/>
            <person name="Riano-Pachon D.M."/>
            <person name="Robert V."/>
            <person name="Roehrig J."/>
            <person name="Ruller R."/>
            <person name="Salamov A."/>
            <person name="Salih N.S."/>
            <person name="Samson R.A."/>
            <person name="Sandor E."/>
            <person name="Sanguinetti M."/>
            <person name="Schuetze T."/>
            <person name="Sepcic K."/>
            <person name="Shelest E."/>
            <person name="Sherlock G."/>
            <person name="Sophianopoulou V."/>
            <person name="Squina F.M."/>
            <person name="Sun H."/>
            <person name="Susca A."/>
            <person name="Todd R.B."/>
            <person name="Tsang A."/>
            <person name="Unkles S.E."/>
            <person name="van de Wiele N."/>
            <person name="van Rossen-Uffink D."/>
            <person name="Oliveira J.V."/>
            <person name="Vesth T.C."/>
            <person name="Visser J."/>
            <person name="Yu J.-H."/>
            <person name="Zhou M."/>
            <person name="Andersen M.R."/>
            <person name="Archer D.B."/>
            <person name="Baker S.E."/>
            <person name="Benoit I."/>
            <person name="Brakhage A.A."/>
            <person name="Braus G.H."/>
            <person name="Fischer R."/>
            <person name="Frisvad J.C."/>
            <person name="Goldman G.H."/>
            <person name="Houbraken J."/>
            <person name="Oakley B."/>
            <person name="Pocsi I."/>
            <person name="Scazzocchio C."/>
            <person name="Seiboth B."/>
            <person name="vanKuyk P.A."/>
            <person name="Wortman J."/>
            <person name="Dyer P.S."/>
            <person name="Grigoriev I.V."/>
        </authorList>
    </citation>
    <scope>NUCLEOTIDE SEQUENCE [LARGE SCALE GENOMIC DNA]</scope>
    <source>
        <strain evidence="5">CBS 106.47</strain>
    </source>
</reference>
<protein>
    <recommendedName>
        <fullName evidence="3">Azaphilone pigments biosynthesis cluster protein L N-terminal domain-containing protein</fullName>
    </recommendedName>
</protein>
<gene>
    <name evidence="4" type="ORF">ASPFODRAFT_85232</name>
</gene>
<dbReference type="Pfam" id="PF17111">
    <property type="entry name" value="PigL_N"/>
    <property type="match status" value="1"/>
</dbReference>
<name>A0A1M3T348_ASPLC</name>
<sequence length="327" mass="37113">MALSTAFTVKRFRNRDKTLRRLQNELEDLTNILESLQQITNNERSMLALLQGPIDRCNQICSEFEQSIKIFNGKSMTVTISVRLGTITISTYAEIDEKLAQLTTEEINASDISLNLEDKRNVTKQCLRVCEDAKSYIESLETRESAILSNSFGSATKNNMQNMFKAQFLTRQALEKNRDSFAEIIGHLRKRLESQEDIQTSKQCLEVCKVASEISRQKIYRIGEVVADGDSDQVVKSPIQRKHMTEEALRHLTEKRYSNRFAALDTRSADVFSTGSPSVLETRRGNYSVGTSDEEQNTVPMIRHNRPSPNNMRKRAMASGAKSKDAE</sequence>
<evidence type="ECO:0000256" key="2">
    <source>
        <dbReference type="SAM" id="MobiDB-lite"/>
    </source>
</evidence>
<feature type="domain" description="Azaphilone pigments biosynthesis cluster protein L N-terminal" evidence="3">
    <location>
        <begin position="8"/>
        <end position="83"/>
    </location>
</feature>
<organism evidence="4 5">
    <name type="scientific">Aspergillus luchuensis (strain CBS 106.47)</name>
    <dbReference type="NCBI Taxonomy" id="1137211"/>
    <lineage>
        <taxon>Eukaryota</taxon>
        <taxon>Fungi</taxon>
        <taxon>Dikarya</taxon>
        <taxon>Ascomycota</taxon>
        <taxon>Pezizomycotina</taxon>
        <taxon>Eurotiomycetes</taxon>
        <taxon>Eurotiomycetidae</taxon>
        <taxon>Eurotiales</taxon>
        <taxon>Aspergillaceae</taxon>
        <taxon>Aspergillus</taxon>
        <taxon>Aspergillus subgen. Circumdati</taxon>
    </lineage>
</organism>
<keyword evidence="1" id="KW-0175">Coiled coil</keyword>
<dbReference type="VEuPathDB" id="FungiDB:ASPFODRAFT_85232"/>
<dbReference type="AlphaFoldDB" id="A0A1M3T348"/>
<evidence type="ECO:0000313" key="5">
    <source>
        <dbReference type="Proteomes" id="UP000184063"/>
    </source>
</evidence>
<feature type="region of interest" description="Disordered" evidence="2">
    <location>
        <begin position="282"/>
        <end position="327"/>
    </location>
</feature>
<dbReference type="EMBL" id="KV878251">
    <property type="protein sequence ID" value="OJZ81158.1"/>
    <property type="molecule type" value="Genomic_DNA"/>
</dbReference>
<feature type="coiled-coil region" evidence="1">
    <location>
        <begin position="12"/>
        <end position="42"/>
    </location>
</feature>
<evidence type="ECO:0000313" key="4">
    <source>
        <dbReference type="EMBL" id="OJZ81158.1"/>
    </source>
</evidence>